<dbReference type="GO" id="GO:0019898">
    <property type="term" value="C:extrinsic component of membrane"/>
    <property type="evidence" value="ECO:0007669"/>
    <property type="project" value="InterPro"/>
</dbReference>
<dbReference type="EMBL" id="JACDTY010000009">
    <property type="protein sequence ID" value="MBA1142440.1"/>
    <property type="molecule type" value="Genomic_DNA"/>
</dbReference>
<protein>
    <submittedName>
        <fullName evidence="7">Efflux RND transporter periplasmic adaptor subunit</fullName>
    </submittedName>
</protein>
<dbReference type="SUPFAM" id="SSF111369">
    <property type="entry name" value="HlyD-like secretion proteins"/>
    <property type="match status" value="1"/>
</dbReference>
<dbReference type="GO" id="GO:1990281">
    <property type="term" value="C:efflux pump complex"/>
    <property type="evidence" value="ECO:0007669"/>
    <property type="project" value="TreeGrafter"/>
</dbReference>
<dbReference type="InterPro" id="IPR006143">
    <property type="entry name" value="RND_pump_MFP"/>
</dbReference>
<evidence type="ECO:0000256" key="1">
    <source>
        <dbReference type="ARBA" id="ARBA00004196"/>
    </source>
</evidence>
<keyword evidence="4" id="KW-0175">Coiled coil</keyword>
<dbReference type="Gene3D" id="2.40.420.20">
    <property type="match status" value="1"/>
</dbReference>
<dbReference type="InterPro" id="IPR058625">
    <property type="entry name" value="MdtA-like_BSH"/>
</dbReference>
<dbReference type="GO" id="GO:0030313">
    <property type="term" value="C:cell envelope"/>
    <property type="evidence" value="ECO:0007669"/>
    <property type="project" value="UniProtKB-SubCell"/>
</dbReference>
<gene>
    <name evidence="7" type="ORF">H0241_19595</name>
</gene>
<keyword evidence="3" id="KW-0813">Transport</keyword>
<evidence type="ECO:0000256" key="3">
    <source>
        <dbReference type="ARBA" id="ARBA00022448"/>
    </source>
</evidence>
<comment type="similarity">
    <text evidence="2">Belongs to the membrane fusion protein (MFP) (TC 8.A.1) family.</text>
</comment>
<comment type="subcellular location">
    <subcellularLocation>
        <location evidence="1">Cell envelope</location>
    </subcellularLocation>
</comment>
<dbReference type="NCBIfam" id="TIGR01730">
    <property type="entry name" value="RND_mfp"/>
    <property type="match status" value="1"/>
</dbReference>
<evidence type="ECO:0000313" key="7">
    <source>
        <dbReference type="EMBL" id="MBA1142440.1"/>
    </source>
</evidence>
<name>A0A838BAR9_9HYPH</name>
<feature type="domain" description="Multidrug resistance protein MdtA-like C-terminal permuted SH3" evidence="6">
    <location>
        <begin position="284"/>
        <end position="336"/>
    </location>
</feature>
<accession>A0A838BAR9</accession>
<dbReference type="GO" id="GO:0015562">
    <property type="term" value="F:efflux transmembrane transporter activity"/>
    <property type="evidence" value="ECO:0007669"/>
    <property type="project" value="TreeGrafter"/>
</dbReference>
<comment type="caution">
    <text evidence="7">The sequence shown here is derived from an EMBL/GenBank/DDBJ whole genome shotgun (WGS) entry which is preliminary data.</text>
</comment>
<feature type="domain" description="Multidrug resistance protein MdtA-like barrel-sandwich hybrid" evidence="5">
    <location>
        <begin position="20"/>
        <end position="176"/>
    </location>
</feature>
<evidence type="ECO:0000259" key="5">
    <source>
        <dbReference type="Pfam" id="PF25917"/>
    </source>
</evidence>
<organism evidence="7 8">
    <name type="scientific">Mesorhizobium neociceri</name>
    <dbReference type="NCBI Taxonomy" id="1307853"/>
    <lineage>
        <taxon>Bacteria</taxon>
        <taxon>Pseudomonadati</taxon>
        <taxon>Pseudomonadota</taxon>
        <taxon>Alphaproteobacteria</taxon>
        <taxon>Hyphomicrobiales</taxon>
        <taxon>Phyllobacteriaceae</taxon>
        <taxon>Mesorhizobium</taxon>
    </lineage>
</organism>
<dbReference type="Gene3D" id="6.10.140.1990">
    <property type="match status" value="1"/>
</dbReference>
<dbReference type="GO" id="GO:1990195">
    <property type="term" value="C:macrolide transmembrane transporter complex"/>
    <property type="evidence" value="ECO:0007669"/>
    <property type="project" value="InterPro"/>
</dbReference>
<dbReference type="Pfam" id="PF25917">
    <property type="entry name" value="BSH_RND"/>
    <property type="match status" value="1"/>
</dbReference>
<evidence type="ECO:0000256" key="2">
    <source>
        <dbReference type="ARBA" id="ARBA00009477"/>
    </source>
</evidence>
<evidence type="ECO:0000259" key="6">
    <source>
        <dbReference type="Pfam" id="PF25967"/>
    </source>
</evidence>
<dbReference type="AlphaFoldDB" id="A0A838BAR9"/>
<dbReference type="Gene3D" id="2.40.30.170">
    <property type="match status" value="1"/>
</dbReference>
<proteinExistence type="inferred from homology"/>
<evidence type="ECO:0000313" key="8">
    <source>
        <dbReference type="Proteomes" id="UP000558284"/>
    </source>
</evidence>
<dbReference type="InterPro" id="IPR058627">
    <property type="entry name" value="MdtA-like_C"/>
</dbReference>
<dbReference type="InterPro" id="IPR030190">
    <property type="entry name" value="MacA_alpha-hairpin_sf"/>
</dbReference>
<sequence>MILGSVEESVLANGVLEPLRQVSVGAQTSGQLKTLHVKLGQAVKSGDLIAEIDPTKEQHKLLTAQANLASANAERKAAGIRLKGAELEFLRQKTLSRNKAGSVADLEKAQAAFFAQEATVEQVDAQIDEKTLAVEEARATLDHTKLSAPMDGVVVAVLAQEGQTLNSSQDVPSIVILAQLDVMRVSVQISEIDIARVKPGQNLRFRMLGGTPVPISGVLEEIEPAPPTIADERTPSSEKIGAAAVYYNGLFSTPNPEGRLRPKMNALVWIISGQAENVPLVVWSALTEPDANGRYRVQVRTPTGELTERLVTIGLTDKIKAQVLDGLSVGDEVVIPAVGRGTNVEAP</sequence>
<reference evidence="7 8" key="1">
    <citation type="submission" date="2020-07" db="EMBL/GenBank/DDBJ databases">
        <title>Definition of the novel symbiovar canariense within Mesorhizobium novociceri, a new species of genus Mesorhizobium nodulating Cicer canariense in the Caldera de Taburiente National Park (La Palma, Canary Islands).</title>
        <authorList>
            <person name="Leon-Barrios M."/>
            <person name="Perez-Yepez J."/>
            <person name="Flores-Felix J.D."/>
            <person name="Ramirez-Baena M.H."/>
            <person name="Pulido-Suarez L."/>
            <person name="Igual J.M."/>
            <person name="Velazquez E."/>
            <person name="Peix A."/>
        </authorList>
    </citation>
    <scope>NUCLEOTIDE SEQUENCE [LARGE SCALE GENOMIC DNA]</scope>
    <source>
        <strain evidence="7 8">CCANP35</strain>
    </source>
</reference>
<dbReference type="Gene3D" id="2.40.50.100">
    <property type="match status" value="1"/>
</dbReference>
<dbReference type="GO" id="GO:1990961">
    <property type="term" value="P:xenobiotic detoxification by transmembrane export across the plasma membrane"/>
    <property type="evidence" value="ECO:0007669"/>
    <property type="project" value="InterPro"/>
</dbReference>
<dbReference type="Proteomes" id="UP000558284">
    <property type="component" value="Unassembled WGS sequence"/>
</dbReference>
<dbReference type="PANTHER" id="PTHR30469:SF33">
    <property type="entry name" value="SLR1207 PROTEIN"/>
    <property type="match status" value="1"/>
</dbReference>
<evidence type="ECO:0000256" key="4">
    <source>
        <dbReference type="ARBA" id="ARBA00023054"/>
    </source>
</evidence>
<keyword evidence="8" id="KW-1185">Reference proteome</keyword>
<dbReference type="Pfam" id="PF25967">
    <property type="entry name" value="RND-MFP_C"/>
    <property type="match status" value="1"/>
</dbReference>
<dbReference type="PANTHER" id="PTHR30469">
    <property type="entry name" value="MULTIDRUG RESISTANCE PROTEIN MDTA"/>
    <property type="match status" value="1"/>
</dbReference>